<comment type="caution">
    <text evidence="1">The sequence shown here is derived from an EMBL/GenBank/DDBJ whole genome shotgun (WGS) entry which is preliminary data.</text>
</comment>
<name>A0A3E1NZS4_9BACT</name>
<accession>A0A3E1NZS4</accession>
<dbReference type="EMBL" id="QTJV01000006">
    <property type="protein sequence ID" value="RFM33447.1"/>
    <property type="molecule type" value="Genomic_DNA"/>
</dbReference>
<sequence>MWKRFYLAQLCGWYDKTKFMTEKIQVNNQDVYLFIATQEGEPDVIPTEYFTVSYSLEEHEPGKVFNDENGAAKRFTSPVEAVEYAVEKLPVILG</sequence>
<protein>
    <submittedName>
        <fullName evidence="1">Uncharacterized protein</fullName>
    </submittedName>
</protein>
<proteinExistence type="predicted"/>
<keyword evidence="2" id="KW-1185">Reference proteome</keyword>
<dbReference type="Proteomes" id="UP000261174">
    <property type="component" value="Unassembled WGS sequence"/>
</dbReference>
<dbReference type="AlphaFoldDB" id="A0A3E1NZS4"/>
<organism evidence="1 2">
    <name type="scientific">Chitinophaga silvisoli</name>
    <dbReference type="NCBI Taxonomy" id="2291814"/>
    <lineage>
        <taxon>Bacteria</taxon>
        <taxon>Pseudomonadati</taxon>
        <taxon>Bacteroidota</taxon>
        <taxon>Chitinophagia</taxon>
        <taxon>Chitinophagales</taxon>
        <taxon>Chitinophagaceae</taxon>
        <taxon>Chitinophaga</taxon>
    </lineage>
</organism>
<evidence type="ECO:0000313" key="2">
    <source>
        <dbReference type="Proteomes" id="UP000261174"/>
    </source>
</evidence>
<evidence type="ECO:0000313" key="1">
    <source>
        <dbReference type="EMBL" id="RFM33447.1"/>
    </source>
</evidence>
<reference evidence="1 2" key="1">
    <citation type="submission" date="2018-08" db="EMBL/GenBank/DDBJ databases">
        <title>Chitinophaga sp. K20C18050901, a novel bacterium isolated from forest soil.</title>
        <authorList>
            <person name="Wang C."/>
        </authorList>
    </citation>
    <scope>NUCLEOTIDE SEQUENCE [LARGE SCALE GENOMIC DNA]</scope>
    <source>
        <strain evidence="1 2">K20C18050901</strain>
    </source>
</reference>
<gene>
    <name evidence="1" type="ORF">DXN04_15915</name>
</gene>